<name>A0A9D3MZJ9_ANGAN</name>
<organism evidence="4 5">
    <name type="scientific">Anguilla anguilla</name>
    <name type="common">European freshwater eel</name>
    <name type="synonym">Muraena anguilla</name>
    <dbReference type="NCBI Taxonomy" id="7936"/>
    <lineage>
        <taxon>Eukaryota</taxon>
        <taxon>Metazoa</taxon>
        <taxon>Chordata</taxon>
        <taxon>Craniata</taxon>
        <taxon>Vertebrata</taxon>
        <taxon>Euteleostomi</taxon>
        <taxon>Actinopterygii</taxon>
        <taxon>Neopterygii</taxon>
        <taxon>Teleostei</taxon>
        <taxon>Anguilliformes</taxon>
        <taxon>Anguillidae</taxon>
        <taxon>Anguilla</taxon>
    </lineage>
</organism>
<feature type="domain" description="Ig-like" evidence="3">
    <location>
        <begin position="85"/>
        <end position="170"/>
    </location>
</feature>
<evidence type="ECO:0000313" key="5">
    <source>
        <dbReference type="Proteomes" id="UP001044222"/>
    </source>
</evidence>
<keyword evidence="2" id="KW-1133">Transmembrane helix</keyword>
<gene>
    <name evidence="4" type="ORF">ANANG_G00002880</name>
</gene>
<feature type="compositionally biased region" description="Basic and acidic residues" evidence="1">
    <location>
        <begin position="372"/>
        <end position="385"/>
    </location>
</feature>
<evidence type="ECO:0000259" key="3">
    <source>
        <dbReference type="PROSITE" id="PS50835"/>
    </source>
</evidence>
<dbReference type="PANTHER" id="PTHR46484">
    <property type="entry name" value="SI:CH211-171H4.5-RELATED"/>
    <property type="match status" value="1"/>
</dbReference>
<keyword evidence="2" id="KW-0472">Membrane</keyword>
<feature type="domain" description="Ig-like" evidence="3">
    <location>
        <begin position="1"/>
        <end position="82"/>
    </location>
</feature>
<sequence length="399" mass="44163">MNCTVSSPCTSWPPQVQWKWERGGQESTAVTQASGTLVPQGKGQVLSSLSFIASSLSQPRLRCEARYPGGRTVSVTKEMHVSFPPRDVAVHVHTLTVQEGASVLLSCSCKSDPPASEFQWWRSQGGHRVALAQRTHTVRLLNVSRGLRVGCRAQNPIGRADSAPTAINVQYKPSISPLSLCSWDERTFSCSCAVDANPRPAVTWSVNGSSPPDGCNSSVSAENGTLWATLSGDVDRRMSVACYAYNALGNDSSALLYASGVGDSLIWKVVPAVCVLSSLTLLFLLLLLLCHRCRRKTGKYEKHILNCRPSSSVYPGNLGIYQERMPLYINCTEVTHIYTNGSYQLIYQNCTPLFVRNKQVLQVPQRQRRIAWTDRQRDRQRDRQSPETNTETPVYLEII</sequence>
<proteinExistence type="predicted"/>
<feature type="region of interest" description="Disordered" evidence="1">
    <location>
        <begin position="372"/>
        <end position="393"/>
    </location>
</feature>
<dbReference type="AlphaFoldDB" id="A0A9D3MZJ9"/>
<dbReference type="PROSITE" id="PS50835">
    <property type="entry name" value="IG_LIKE"/>
    <property type="match status" value="2"/>
</dbReference>
<feature type="transmembrane region" description="Helical" evidence="2">
    <location>
        <begin position="265"/>
        <end position="289"/>
    </location>
</feature>
<keyword evidence="5" id="KW-1185">Reference proteome</keyword>
<dbReference type="Gene3D" id="2.60.40.10">
    <property type="entry name" value="Immunoglobulins"/>
    <property type="match status" value="3"/>
</dbReference>
<comment type="caution">
    <text evidence="4">The sequence shown here is derived from an EMBL/GenBank/DDBJ whole genome shotgun (WGS) entry which is preliminary data.</text>
</comment>
<evidence type="ECO:0000313" key="4">
    <source>
        <dbReference type="EMBL" id="KAG5855983.1"/>
    </source>
</evidence>
<accession>A0A9D3MZJ9</accession>
<dbReference type="PANTHER" id="PTHR46484:SF3">
    <property type="entry name" value="MYELIN-ASSOCIATED GLYCOPROTEIN-LIKE"/>
    <property type="match status" value="1"/>
</dbReference>
<dbReference type="EMBL" id="JAFIRN010000001">
    <property type="protein sequence ID" value="KAG5855983.1"/>
    <property type="molecule type" value="Genomic_DNA"/>
</dbReference>
<keyword evidence="2" id="KW-0812">Transmembrane</keyword>
<protein>
    <recommendedName>
        <fullName evidence="3">Ig-like domain-containing protein</fullName>
    </recommendedName>
</protein>
<dbReference type="SUPFAM" id="SSF48726">
    <property type="entry name" value="Immunoglobulin"/>
    <property type="match status" value="3"/>
</dbReference>
<dbReference type="InterPro" id="IPR007110">
    <property type="entry name" value="Ig-like_dom"/>
</dbReference>
<dbReference type="Proteomes" id="UP001044222">
    <property type="component" value="Unassembled WGS sequence"/>
</dbReference>
<dbReference type="InterPro" id="IPR013783">
    <property type="entry name" value="Ig-like_fold"/>
</dbReference>
<dbReference type="InterPro" id="IPR036179">
    <property type="entry name" value="Ig-like_dom_sf"/>
</dbReference>
<reference evidence="4" key="1">
    <citation type="submission" date="2021-01" db="EMBL/GenBank/DDBJ databases">
        <title>A chromosome-scale assembly of European eel, Anguilla anguilla.</title>
        <authorList>
            <person name="Henkel C."/>
            <person name="Jong-Raadsen S.A."/>
            <person name="Dufour S."/>
            <person name="Weltzien F.-A."/>
            <person name="Palstra A.P."/>
            <person name="Pelster B."/>
            <person name="Spaink H.P."/>
            <person name="Van Den Thillart G.E."/>
            <person name="Jansen H."/>
            <person name="Zahm M."/>
            <person name="Klopp C."/>
            <person name="Cedric C."/>
            <person name="Louis A."/>
            <person name="Berthelot C."/>
            <person name="Parey E."/>
            <person name="Roest Crollius H."/>
            <person name="Montfort J."/>
            <person name="Robinson-Rechavi M."/>
            <person name="Bucao C."/>
            <person name="Bouchez O."/>
            <person name="Gislard M."/>
            <person name="Lluch J."/>
            <person name="Milhes M."/>
            <person name="Lampietro C."/>
            <person name="Lopez Roques C."/>
            <person name="Donnadieu C."/>
            <person name="Braasch I."/>
            <person name="Desvignes T."/>
            <person name="Postlethwait J."/>
            <person name="Bobe J."/>
            <person name="Guiguen Y."/>
            <person name="Dirks R."/>
        </authorList>
    </citation>
    <scope>NUCLEOTIDE SEQUENCE</scope>
    <source>
        <strain evidence="4">Tag_6206</strain>
        <tissue evidence="4">Liver</tissue>
    </source>
</reference>
<evidence type="ECO:0000256" key="2">
    <source>
        <dbReference type="SAM" id="Phobius"/>
    </source>
</evidence>
<evidence type="ECO:0000256" key="1">
    <source>
        <dbReference type="SAM" id="MobiDB-lite"/>
    </source>
</evidence>